<evidence type="ECO:0000313" key="3">
    <source>
        <dbReference type="Proteomes" id="UP001552299"/>
    </source>
</evidence>
<protein>
    <submittedName>
        <fullName evidence="2">Uncharacterized protein</fullName>
    </submittedName>
</protein>
<comment type="caution">
    <text evidence="2">The sequence shown here is derived from an EMBL/GenBank/DDBJ whole genome shotgun (WGS) entry which is preliminary data.</text>
</comment>
<sequence>MDRRKVEVLEGELVQLKSSFLEKISEFKNQFSSANEKMDEKFVIVEEMLRKLLEDKPKTMTLEVKGAIDGQGNGGNPNPLRRRENQKVENLEGEDGMPLLELIARETMSSRYEKMGVDFARRGADFKRKGAD</sequence>
<evidence type="ECO:0000256" key="1">
    <source>
        <dbReference type="SAM" id="MobiDB-lite"/>
    </source>
</evidence>
<dbReference type="AlphaFoldDB" id="A0ABD0TXT5"/>
<dbReference type="Proteomes" id="UP001552299">
    <property type="component" value="Unassembled WGS sequence"/>
</dbReference>
<keyword evidence="3" id="KW-1185">Reference proteome</keyword>
<name>A0ABD0TXT5_DENTH</name>
<dbReference type="EMBL" id="JANQDX010000019">
    <property type="protein sequence ID" value="KAL0904501.1"/>
    <property type="molecule type" value="Genomic_DNA"/>
</dbReference>
<feature type="compositionally biased region" description="Basic and acidic residues" evidence="1">
    <location>
        <begin position="81"/>
        <end position="90"/>
    </location>
</feature>
<accession>A0ABD0TXT5</accession>
<gene>
    <name evidence="2" type="ORF">M5K25_026623</name>
</gene>
<evidence type="ECO:0000313" key="2">
    <source>
        <dbReference type="EMBL" id="KAL0904501.1"/>
    </source>
</evidence>
<feature type="region of interest" description="Disordered" evidence="1">
    <location>
        <begin position="64"/>
        <end position="92"/>
    </location>
</feature>
<organism evidence="2 3">
    <name type="scientific">Dendrobium thyrsiflorum</name>
    <name type="common">Pinecone-like raceme dendrobium</name>
    <name type="synonym">Orchid</name>
    <dbReference type="NCBI Taxonomy" id="117978"/>
    <lineage>
        <taxon>Eukaryota</taxon>
        <taxon>Viridiplantae</taxon>
        <taxon>Streptophyta</taxon>
        <taxon>Embryophyta</taxon>
        <taxon>Tracheophyta</taxon>
        <taxon>Spermatophyta</taxon>
        <taxon>Magnoliopsida</taxon>
        <taxon>Liliopsida</taxon>
        <taxon>Asparagales</taxon>
        <taxon>Orchidaceae</taxon>
        <taxon>Epidendroideae</taxon>
        <taxon>Malaxideae</taxon>
        <taxon>Dendrobiinae</taxon>
        <taxon>Dendrobium</taxon>
    </lineage>
</organism>
<reference evidence="2 3" key="1">
    <citation type="journal article" date="2024" name="Plant Biotechnol. J.">
        <title>Dendrobium thyrsiflorum genome and its molecular insights into genes involved in important horticultural traits.</title>
        <authorList>
            <person name="Chen B."/>
            <person name="Wang J.Y."/>
            <person name="Zheng P.J."/>
            <person name="Li K.L."/>
            <person name="Liang Y.M."/>
            <person name="Chen X.F."/>
            <person name="Zhang C."/>
            <person name="Zhao X."/>
            <person name="He X."/>
            <person name="Zhang G.Q."/>
            <person name="Liu Z.J."/>
            <person name="Xu Q."/>
        </authorList>
    </citation>
    <scope>NUCLEOTIDE SEQUENCE [LARGE SCALE GENOMIC DNA]</scope>
    <source>
        <strain evidence="2">GZMU011</strain>
    </source>
</reference>
<proteinExistence type="predicted"/>